<feature type="region of interest" description="Disordered" evidence="1">
    <location>
        <begin position="108"/>
        <end position="206"/>
    </location>
</feature>
<evidence type="ECO:0000259" key="2">
    <source>
        <dbReference type="SMART" id="SM01054"/>
    </source>
</evidence>
<feature type="region of interest" description="Disordered" evidence="1">
    <location>
        <begin position="395"/>
        <end position="429"/>
    </location>
</feature>
<feature type="compositionally biased region" description="Basic and acidic residues" evidence="1">
    <location>
        <begin position="590"/>
        <end position="602"/>
    </location>
</feature>
<reference evidence="3 4" key="1">
    <citation type="journal article" date="2019" name="G3 (Bethesda)">
        <title>Sequencing of a Wild Apple (Malus baccata) Genome Unravels the Differences Between Cultivated and Wild Apple Species Regarding Disease Resistance and Cold Tolerance.</title>
        <authorList>
            <person name="Chen X."/>
        </authorList>
    </citation>
    <scope>NUCLEOTIDE SEQUENCE [LARGE SCALE GENOMIC DNA]</scope>
    <source>
        <strain evidence="4">cv. Shandingzi</strain>
        <tissue evidence="3">Leaves</tissue>
    </source>
</reference>
<dbReference type="PANTHER" id="PTHR33349">
    <property type="entry name" value="EMB|CAB62594.1"/>
    <property type="match status" value="1"/>
</dbReference>
<feature type="compositionally biased region" description="Polar residues" evidence="1">
    <location>
        <begin position="1070"/>
        <end position="1079"/>
    </location>
</feature>
<comment type="caution">
    <text evidence="3">The sequence shown here is derived from an EMBL/GenBank/DDBJ whole genome shotgun (WGS) entry which is preliminary data.</text>
</comment>
<feature type="compositionally biased region" description="Polar residues" evidence="1">
    <location>
        <begin position="901"/>
        <end position="915"/>
    </location>
</feature>
<accession>A0A540KYC8</accession>
<evidence type="ECO:0000313" key="3">
    <source>
        <dbReference type="EMBL" id="TQD79228.1"/>
    </source>
</evidence>
<dbReference type="Proteomes" id="UP000315295">
    <property type="component" value="Unassembled WGS sequence"/>
</dbReference>
<sequence length="1150" mass="125085">RVRESAALILTSSNKYFTDLEFGYTNAEHPCEVLRPQGSPYNIGHQILGLSVCYVVFFIMEAENIGIPVILQGLDLLGEKARKNSIPQEAESNGGDVGSDIRRDSITEIPLEMDPKGGDVRGNSDPGVSQDIEPNGGDSRRSSIGNVDPPHIKRSSIPVIPQEMDPKGGDVGGNPVVGIPQDIEPNRGDIRRSSIGNLDPPSTERNSIPVVLEDMDLSDDDRNFIAAVPQDIEPDGSDIKHKSILAIPQKMEHEGGDIRRKPILVRPQEIESNAGDIRRNSIEKVDPPADIKGNFIPVIPQEMKPNAGDVRRNSIGVIPQELEHSGGGIRRNSMPDVPQKMEPKAGDTSKNSVLWIPHEVEPKGGRWIQSRYLRAPISSCHDYCKYGVRNAPEENATGALRKSATERKRISTTSQKPSPDSDTQKLDNSVVTEKKLLSLTKKEIVSAEKVPSSSKDIDVSMEDSAGLKVKRVQSEPSSLPEAALSLRNSKVISTTGPRSVPHSPTRKLNNYVATEKKGSSPTKETSSKKVSSPKEIAVCMEELIDSKMKDKQLDQSSLPESDPSLRNSEVTSTINPNPSPDSESQSSTATEKRVSPPSKDIDVSAEDSTDSKVISTVSPNPSPDSEAQELNHSGGMEKRVLSSKRKENVSSKTVLTPIKEIDVSTEGSACSKVKPEQLEPSSRTGQGSSTQGKSGTRKGKEIQEGSSSSVNRKIRSKLQRTPVLVEKKMLEPETVSLTSKHPVKRVSDANAGSSKNLKGLSHMKDQKCPRKVEPEGPCNKDVPEKILYVVKSNTGNSTVKPTPNGADAPELSSSSHLSSDVKSSRQARKGVGTTRSPTSSKKKNFKRTVNGGYGRSTTAPPPENKGLRRSTRRPLSSLSSSSSSSSMSASPGQSTHKRENGTTSQCRAMKTGNQRENLKVEKSTRPRKSETHRPESKNSSARKLTFKRGRVLDIKPEISTTRRLKFRRVRLAGEIQNGKGGVTGGSAGRKEVCDNHSVGDVLKQLSPGRKVADHSHSNGAFIKRRSPGTKEVDGSQSNGSKFKSEKFVLRSFERDVEGSRRKSLRRKTASDSGLNGSTRTEPERVVLRHQDVKGRKDVQKLLNNVIEETASRLVVSRKSKVKALVGAFETVISRQDTKSMASETDTEDAV</sequence>
<protein>
    <recommendedName>
        <fullName evidence="2">Calmodulin-binding domain-containing protein</fullName>
    </recommendedName>
</protein>
<dbReference type="GO" id="GO:0005516">
    <property type="term" value="F:calmodulin binding"/>
    <property type="evidence" value="ECO:0007669"/>
    <property type="project" value="InterPro"/>
</dbReference>
<feature type="region of interest" description="Disordered" evidence="1">
    <location>
        <begin position="324"/>
        <end position="349"/>
    </location>
</feature>
<feature type="compositionally biased region" description="Polar residues" evidence="1">
    <location>
        <begin position="411"/>
        <end position="429"/>
    </location>
</feature>
<feature type="region of interest" description="Disordered" evidence="1">
    <location>
        <begin position="468"/>
        <end position="949"/>
    </location>
</feature>
<feature type="compositionally biased region" description="Basic and acidic residues" evidence="1">
    <location>
        <begin position="544"/>
        <end position="553"/>
    </location>
</feature>
<feature type="compositionally biased region" description="Polar residues" evidence="1">
    <location>
        <begin position="554"/>
        <end position="589"/>
    </location>
</feature>
<feature type="region of interest" description="Disordered" evidence="1">
    <location>
        <begin position="1054"/>
        <end position="1085"/>
    </location>
</feature>
<dbReference type="PANTHER" id="PTHR33349:SF41">
    <property type="entry name" value="EMB|CAB62594.1"/>
    <property type="match status" value="1"/>
</dbReference>
<feature type="compositionally biased region" description="Basic and acidic residues" evidence="1">
    <location>
        <begin position="916"/>
        <end position="936"/>
    </location>
</feature>
<feature type="domain" description="Calmodulin-binding" evidence="2">
    <location>
        <begin position="1015"/>
        <end position="1133"/>
    </location>
</feature>
<dbReference type="InterPro" id="IPR012417">
    <property type="entry name" value="CaM-bd_dom_pln"/>
</dbReference>
<feature type="compositionally biased region" description="Basic and acidic residues" evidence="1">
    <location>
        <begin position="635"/>
        <end position="649"/>
    </location>
</feature>
<organism evidence="3 4">
    <name type="scientific">Malus baccata</name>
    <name type="common">Siberian crab apple</name>
    <name type="synonym">Pyrus baccata</name>
    <dbReference type="NCBI Taxonomy" id="106549"/>
    <lineage>
        <taxon>Eukaryota</taxon>
        <taxon>Viridiplantae</taxon>
        <taxon>Streptophyta</taxon>
        <taxon>Embryophyta</taxon>
        <taxon>Tracheophyta</taxon>
        <taxon>Spermatophyta</taxon>
        <taxon>Magnoliopsida</taxon>
        <taxon>eudicotyledons</taxon>
        <taxon>Gunneridae</taxon>
        <taxon>Pentapetalae</taxon>
        <taxon>rosids</taxon>
        <taxon>fabids</taxon>
        <taxon>Rosales</taxon>
        <taxon>Rosaceae</taxon>
        <taxon>Amygdaloideae</taxon>
        <taxon>Maleae</taxon>
        <taxon>Malus</taxon>
    </lineage>
</organism>
<dbReference type="Pfam" id="PF07839">
    <property type="entry name" value="CaM_binding"/>
    <property type="match status" value="1"/>
</dbReference>
<keyword evidence="4" id="KW-1185">Reference proteome</keyword>
<gene>
    <name evidence="3" type="ORF">C1H46_035266</name>
</gene>
<feature type="compositionally biased region" description="Low complexity" evidence="1">
    <location>
        <begin position="681"/>
        <end position="694"/>
    </location>
</feature>
<dbReference type="SMART" id="SM01054">
    <property type="entry name" value="CaM_binding"/>
    <property type="match status" value="1"/>
</dbReference>
<feature type="compositionally biased region" description="Low complexity" evidence="1">
    <location>
        <begin position="812"/>
        <end position="821"/>
    </location>
</feature>
<dbReference type="EMBL" id="VIEB01000868">
    <property type="protein sequence ID" value="TQD79228.1"/>
    <property type="molecule type" value="Genomic_DNA"/>
</dbReference>
<feature type="compositionally biased region" description="Polar residues" evidence="1">
    <location>
        <begin position="519"/>
        <end position="530"/>
    </location>
</feature>
<name>A0A540KYC8_MALBA</name>
<proteinExistence type="predicted"/>
<feature type="region of interest" description="Disordered" evidence="1">
    <location>
        <begin position="1004"/>
        <end position="1040"/>
    </location>
</feature>
<feature type="non-terminal residue" evidence="3">
    <location>
        <position position="1"/>
    </location>
</feature>
<feature type="compositionally biased region" description="Low complexity" evidence="1">
    <location>
        <begin position="873"/>
        <end position="890"/>
    </location>
</feature>
<evidence type="ECO:0000313" key="4">
    <source>
        <dbReference type="Proteomes" id="UP000315295"/>
    </source>
</evidence>
<feature type="compositionally biased region" description="Polar residues" evidence="1">
    <location>
        <begin position="486"/>
        <end position="497"/>
    </location>
</feature>
<feature type="compositionally biased region" description="Polar residues" evidence="1">
    <location>
        <begin position="791"/>
        <end position="801"/>
    </location>
</feature>
<feature type="compositionally biased region" description="Polar residues" evidence="1">
    <location>
        <begin position="611"/>
        <end position="631"/>
    </location>
</feature>
<evidence type="ECO:0000256" key="1">
    <source>
        <dbReference type="SAM" id="MobiDB-lite"/>
    </source>
</evidence>
<feature type="compositionally biased region" description="Basic and acidic residues" evidence="1">
    <location>
        <begin position="762"/>
        <end position="774"/>
    </location>
</feature>
<dbReference type="AlphaFoldDB" id="A0A540KYC8"/>